<dbReference type="InterPro" id="IPR036899">
    <property type="entry name" value="Ribosomal_uL13_sf"/>
</dbReference>
<protein>
    <recommendedName>
        <fullName evidence="4">Large ribosomal subunit protein uL13</fullName>
    </recommendedName>
    <alternativeName>
        <fullName evidence="5">60S ribosomal protein L13a</fullName>
    </alternativeName>
</protein>
<evidence type="ECO:0000256" key="1">
    <source>
        <dbReference type="ARBA" id="ARBA00006227"/>
    </source>
</evidence>
<accession>A0ABD6EPP8</accession>
<evidence type="ECO:0000256" key="3">
    <source>
        <dbReference type="ARBA" id="ARBA00023274"/>
    </source>
</evidence>
<evidence type="ECO:0000256" key="5">
    <source>
        <dbReference type="ARBA" id="ARBA00035367"/>
    </source>
</evidence>
<dbReference type="NCBIfam" id="TIGR01077">
    <property type="entry name" value="L13_A_E"/>
    <property type="match status" value="1"/>
</dbReference>
<dbReference type="Gene3D" id="3.90.1180.10">
    <property type="entry name" value="Ribosomal protein L13"/>
    <property type="match status" value="1"/>
</dbReference>
<evidence type="ECO:0000313" key="7">
    <source>
        <dbReference type="Proteomes" id="UP001608902"/>
    </source>
</evidence>
<dbReference type="EMBL" id="JBGFUD010003280">
    <property type="protein sequence ID" value="MFH4978532.1"/>
    <property type="molecule type" value="Genomic_DNA"/>
</dbReference>
<dbReference type="AlphaFoldDB" id="A0ABD6EPP8"/>
<evidence type="ECO:0000256" key="2">
    <source>
        <dbReference type="ARBA" id="ARBA00022980"/>
    </source>
</evidence>
<sequence length="203" mass="23524">MGLVDKPIVIDGKSHLLGRLASTVAKQLLLGQKIAVVRCEEIVISGNFHRSKLKYLSFLRKRCNVKPARGPYHFRAPSKIFWRTVRGMLPHKTHRGMSALRRLRVFDGVPQPYDRVKLFVLPNALRHIALKPRRKYCTVGRLAHEVGWQYQGVVKKLEAKRKEKGAAYFQRKKELAKLRSKAMENVAKQIEPYQKIIESYGYY</sequence>
<dbReference type="Gene3D" id="6.10.250.3250">
    <property type="match status" value="1"/>
</dbReference>
<dbReference type="InterPro" id="IPR005822">
    <property type="entry name" value="Ribosomal_uL13"/>
</dbReference>
<proteinExistence type="inferred from homology"/>
<evidence type="ECO:0000256" key="4">
    <source>
        <dbReference type="ARBA" id="ARBA00035201"/>
    </source>
</evidence>
<dbReference type="PANTHER" id="PTHR11545:SF3">
    <property type="entry name" value="LARGE RIBOSOMAL SUBUNIT PROTEIN UL13"/>
    <property type="match status" value="1"/>
</dbReference>
<dbReference type="Pfam" id="PF00572">
    <property type="entry name" value="Ribosomal_L13"/>
    <property type="match status" value="1"/>
</dbReference>
<dbReference type="FunFam" id="6.10.250.3250:FF:000001">
    <property type="entry name" value="60S ribosomal protein L13a"/>
    <property type="match status" value="1"/>
</dbReference>
<dbReference type="CDD" id="cd00392">
    <property type="entry name" value="Ribosomal_L13"/>
    <property type="match status" value="1"/>
</dbReference>
<dbReference type="FunFam" id="3.90.1180.10:FF:000002">
    <property type="entry name" value="60S ribosomal protein L16"/>
    <property type="match status" value="1"/>
</dbReference>
<dbReference type="InterPro" id="IPR005755">
    <property type="entry name" value="Ribosomal_uL13_euk/arc"/>
</dbReference>
<reference evidence="6 7" key="1">
    <citation type="submission" date="2024-08" db="EMBL/GenBank/DDBJ databases">
        <title>Gnathostoma spinigerum genome.</title>
        <authorList>
            <person name="Gonzalez-Bertolin B."/>
            <person name="Monzon S."/>
            <person name="Zaballos A."/>
            <person name="Jimenez P."/>
            <person name="Dekumyoy P."/>
            <person name="Varona S."/>
            <person name="Cuesta I."/>
            <person name="Sumanam S."/>
            <person name="Adisakwattana P."/>
            <person name="Gasser R.B."/>
            <person name="Hernandez-Gonzalez A."/>
            <person name="Young N.D."/>
            <person name="Perteguer M.J."/>
        </authorList>
    </citation>
    <scope>NUCLEOTIDE SEQUENCE [LARGE SCALE GENOMIC DNA]</scope>
    <source>
        <strain evidence="6">AL3</strain>
        <tissue evidence="6">Liver</tissue>
    </source>
</reference>
<dbReference type="Proteomes" id="UP001608902">
    <property type="component" value="Unassembled WGS sequence"/>
</dbReference>
<comment type="caution">
    <text evidence="6">The sequence shown here is derived from an EMBL/GenBank/DDBJ whole genome shotgun (WGS) entry which is preliminary data.</text>
</comment>
<dbReference type="SUPFAM" id="SSF52161">
    <property type="entry name" value="Ribosomal protein L13"/>
    <property type="match status" value="1"/>
</dbReference>
<gene>
    <name evidence="6" type="ORF">AB6A40_005241</name>
</gene>
<name>A0ABD6EPP8_9BILA</name>
<evidence type="ECO:0000313" key="6">
    <source>
        <dbReference type="EMBL" id="MFH4978532.1"/>
    </source>
</evidence>
<dbReference type="GO" id="GO:1990904">
    <property type="term" value="C:ribonucleoprotein complex"/>
    <property type="evidence" value="ECO:0007669"/>
    <property type="project" value="UniProtKB-KW"/>
</dbReference>
<comment type="similarity">
    <text evidence="1">Belongs to the universal ribosomal protein uL13 family.</text>
</comment>
<organism evidence="6 7">
    <name type="scientific">Gnathostoma spinigerum</name>
    <dbReference type="NCBI Taxonomy" id="75299"/>
    <lineage>
        <taxon>Eukaryota</taxon>
        <taxon>Metazoa</taxon>
        <taxon>Ecdysozoa</taxon>
        <taxon>Nematoda</taxon>
        <taxon>Chromadorea</taxon>
        <taxon>Rhabditida</taxon>
        <taxon>Spirurina</taxon>
        <taxon>Gnathostomatomorpha</taxon>
        <taxon>Gnathostomatoidea</taxon>
        <taxon>Gnathostomatidae</taxon>
        <taxon>Gnathostoma</taxon>
    </lineage>
</organism>
<dbReference type="GO" id="GO:0005840">
    <property type="term" value="C:ribosome"/>
    <property type="evidence" value="ECO:0007669"/>
    <property type="project" value="UniProtKB-KW"/>
</dbReference>
<dbReference type="HAMAP" id="MF_01366">
    <property type="entry name" value="Ribosomal_uL13"/>
    <property type="match status" value="1"/>
</dbReference>
<keyword evidence="7" id="KW-1185">Reference proteome</keyword>
<dbReference type="PANTHER" id="PTHR11545">
    <property type="entry name" value="RIBOSOMAL PROTEIN L13"/>
    <property type="match status" value="1"/>
</dbReference>
<keyword evidence="2" id="KW-0689">Ribosomal protein</keyword>
<keyword evidence="3" id="KW-0687">Ribonucleoprotein</keyword>